<dbReference type="GO" id="GO:0016705">
    <property type="term" value="F:oxidoreductase activity, acting on paired donors, with incorporation or reduction of molecular oxygen"/>
    <property type="evidence" value="ECO:0007669"/>
    <property type="project" value="InterPro"/>
</dbReference>
<dbReference type="GO" id="GO:0004497">
    <property type="term" value="F:monooxygenase activity"/>
    <property type="evidence" value="ECO:0007669"/>
    <property type="project" value="UniProtKB-KW"/>
</dbReference>
<dbReference type="SUPFAM" id="SSF47741">
    <property type="entry name" value="CO dehydrogenase ISP C-domain like"/>
    <property type="match status" value="1"/>
</dbReference>
<dbReference type="PANTHER" id="PTHR24282:SF211">
    <property type="entry name" value="CYTOCHROME P450-RELATED"/>
    <property type="match status" value="1"/>
</dbReference>
<dbReference type="Pfam" id="PF00067">
    <property type="entry name" value="p450"/>
    <property type="match status" value="1"/>
</dbReference>
<gene>
    <name evidence="13" type="ORF">KIW84_031934</name>
</gene>
<dbReference type="InterPro" id="IPR001128">
    <property type="entry name" value="Cyt_P450"/>
</dbReference>
<dbReference type="GO" id="GO:0005506">
    <property type="term" value="F:iron ion binding"/>
    <property type="evidence" value="ECO:0007669"/>
    <property type="project" value="InterPro"/>
</dbReference>
<keyword evidence="5 11" id="KW-0479">Metal-binding</keyword>
<dbReference type="GO" id="GO:0020037">
    <property type="term" value="F:heme binding"/>
    <property type="evidence" value="ECO:0007669"/>
    <property type="project" value="InterPro"/>
</dbReference>
<dbReference type="SUPFAM" id="SSF48264">
    <property type="entry name" value="Cytochrome P450"/>
    <property type="match status" value="1"/>
</dbReference>
<dbReference type="AlphaFoldDB" id="A0A9D5B1A2"/>
<sequence length="181" mass="20032">MFLLIQLQEYPEAAKFKDQGIRNLLEMEILFKDTLASGHGKWALSQVVVVLISKYDPLLDTASSCLTLLCSIHGCSITTRKQGFHPIHQRFAGFHASQHGLCTPGIFSEPRKHLAAWFPFGLGSRTCVGKNLALVEAKIALALIIQSYSFVVSPSYKHAPILFITLQPQHGAQIIFTRISA</sequence>
<dbReference type="InterPro" id="IPR050665">
    <property type="entry name" value="Cytochrome_P450_Monooxygen"/>
</dbReference>
<comment type="similarity">
    <text evidence="2 12">Belongs to the cytochrome P450 family.</text>
</comment>
<dbReference type="Gramene" id="Psat03G0193400-T1">
    <property type="protein sequence ID" value="KAI5426320.1"/>
    <property type="gene ID" value="KIW84_031934"/>
</dbReference>
<protein>
    <recommendedName>
        <fullName evidence="15">Cytochrome P450</fullName>
    </recommendedName>
</protein>
<evidence type="ECO:0000256" key="7">
    <source>
        <dbReference type="ARBA" id="ARBA00023002"/>
    </source>
</evidence>
<reference evidence="13 14" key="1">
    <citation type="journal article" date="2022" name="Nat. Genet.">
        <title>Improved pea reference genome and pan-genome highlight genomic features and evolutionary characteristics.</title>
        <authorList>
            <person name="Yang T."/>
            <person name="Liu R."/>
            <person name="Luo Y."/>
            <person name="Hu S."/>
            <person name="Wang D."/>
            <person name="Wang C."/>
            <person name="Pandey M.K."/>
            <person name="Ge S."/>
            <person name="Xu Q."/>
            <person name="Li N."/>
            <person name="Li G."/>
            <person name="Huang Y."/>
            <person name="Saxena R.K."/>
            <person name="Ji Y."/>
            <person name="Li M."/>
            <person name="Yan X."/>
            <person name="He Y."/>
            <person name="Liu Y."/>
            <person name="Wang X."/>
            <person name="Xiang C."/>
            <person name="Varshney R.K."/>
            <person name="Ding H."/>
            <person name="Gao S."/>
            <person name="Zong X."/>
        </authorList>
    </citation>
    <scope>NUCLEOTIDE SEQUENCE [LARGE SCALE GENOMIC DNA]</scope>
    <source>
        <strain evidence="13 14">cv. Zhongwan 6</strain>
    </source>
</reference>
<accession>A0A9D5B1A2</accession>
<evidence type="ECO:0000256" key="8">
    <source>
        <dbReference type="ARBA" id="ARBA00023004"/>
    </source>
</evidence>
<comment type="subcellular location">
    <subcellularLocation>
        <location evidence="1">Membrane</location>
        <topology evidence="1">Single-pass membrane protein</topology>
    </subcellularLocation>
</comment>
<evidence type="ECO:0000313" key="14">
    <source>
        <dbReference type="Proteomes" id="UP001058974"/>
    </source>
</evidence>
<keyword evidence="3 11" id="KW-0349">Heme</keyword>
<keyword evidence="8 11" id="KW-0408">Iron</keyword>
<dbReference type="EMBL" id="JAMSHJ010000003">
    <property type="protein sequence ID" value="KAI5426320.1"/>
    <property type="molecule type" value="Genomic_DNA"/>
</dbReference>
<dbReference type="Gene3D" id="1.10.630.10">
    <property type="entry name" value="Cytochrome P450"/>
    <property type="match status" value="1"/>
</dbReference>
<keyword evidence="14" id="KW-1185">Reference proteome</keyword>
<comment type="cofactor">
    <cofactor evidence="11">
        <name>heme</name>
        <dbReference type="ChEBI" id="CHEBI:30413"/>
    </cofactor>
</comment>
<keyword evidence="10" id="KW-0472">Membrane</keyword>
<evidence type="ECO:0000313" key="13">
    <source>
        <dbReference type="EMBL" id="KAI5426320.1"/>
    </source>
</evidence>
<dbReference type="PRINTS" id="PR00463">
    <property type="entry name" value="EP450I"/>
</dbReference>
<comment type="caution">
    <text evidence="13">The sequence shown here is derived from an EMBL/GenBank/DDBJ whole genome shotgun (WGS) entry which is preliminary data.</text>
</comment>
<keyword evidence="6" id="KW-1133">Transmembrane helix</keyword>
<feature type="binding site" description="axial binding residue" evidence="11">
    <location>
        <position position="127"/>
    </location>
    <ligand>
        <name>heme</name>
        <dbReference type="ChEBI" id="CHEBI:30413"/>
    </ligand>
    <ligandPart>
        <name>Fe</name>
        <dbReference type="ChEBI" id="CHEBI:18248"/>
    </ligandPart>
</feature>
<keyword evidence="9 12" id="KW-0503">Monooxygenase</keyword>
<proteinExistence type="inferred from homology"/>
<evidence type="ECO:0008006" key="15">
    <source>
        <dbReference type="Google" id="ProtNLM"/>
    </source>
</evidence>
<dbReference type="GO" id="GO:0016020">
    <property type="term" value="C:membrane"/>
    <property type="evidence" value="ECO:0007669"/>
    <property type="project" value="UniProtKB-SubCell"/>
</dbReference>
<dbReference type="PROSITE" id="PS00086">
    <property type="entry name" value="CYTOCHROME_P450"/>
    <property type="match status" value="1"/>
</dbReference>
<keyword evidence="4" id="KW-0812">Transmembrane</keyword>
<evidence type="ECO:0000256" key="1">
    <source>
        <dbReference type="ARBA" id="ARBA00004167"/>
    </source>
</evidence>
<dbReference type="InterPro" id="IPR002401">
    <property type="entry name" value="Cyt_P450_E_grp-I"/>
</dbReference>
<name>A0A9D5B1A2_PEA</name>
<evidence type="ECO:0000256" key="4">
    <source>
        <dbReference type="ARBA" id="ARBA00022692"/>
    </source>
</evidence>
<evidence type="ECO:0000256" key="11">
    <source>
        <dbReference type="PIRSR" id="PIRSR602401-1"/>
    </source>
</evidence>
<keyword evidence="7 12" id="KW-0560">Oxidoreductase</keyword>
<organism evidence="13 14">
    <name type="scientific">Pisum sativum</name>
    <name type="common">Garden pea</name>
    <name type="synonym">Lathyrus oleraceus</name>
    <dbReference type="NCBI Taxonomy" id="3888"/>
    <lineage>
        <taxon>Eukaryota</taxon>
        <taxon>Viridiplantae</taxon>
        <taxon>Streptophyta</taxon>
        <taxon>Embryophyta</taxon>
        <taxon>Tracheophyta</taxon>
        <taxon>Spermatophyta</taxon>
        <taxon>Magnoliopsida</taxon>
        <taxon>eudicotyledons</taxon>
        <taxon>Gunneridae</taxon>
        <taxon>Pentapetalae</taxon>
        <taxon>rosids</taxon>
        <taxon>fabids</taxon>
        <taxon>Fabales</taxon>
        <taxon>Fabaceae</taxon>
        <taxon>Papilionoideae</taxon>
        <taxon>50 kb inversion clade</taxon>
        <taxon>NPAAA clade</taxon>
        <taxon>Hologalegina</taxon>
        <taxon>IRL clade</taxon>
        <taxon>Fabeae</taxon>
        <taxon>Lathyrus</taxon>
    </lineage>
</organism>
<dbReference type="Proteomes" id="UP001058974">
    <property type="component" value="Chromosome 3"/>
</dbReference>
<evidence type="ECO:0000256" key="9">
    <source>
        <dbReference type="ARBA" id="ARBA00023033"/>
    </source>
</evidence>
<dbReference type="InterPro" id="IPR036884">
    <property type="entry name" value="2Fe-2S-bd_dom_sf"/>
</dbReference>
<evidence type="ECO:0000256" key="5">
    <source>
        <dbReference type="ARBA" id="ARBA00022723"/>
    </source>
</evidence>
<dbReference type="PANTHER" id="PTHR24282">
    <property type="entry name" value="CYTOCHROME P450 FAMILY MEMBER"/>
    <property type="match status" value="1"/>
</dbReference>
<dbReference type="InterPro" id="IPR036396">
    <property type="entry name" value="Cyt_P450_sf"/>
</dbReference>
<dbReference type="InterPro" id="IPR017972">
    <property type="entry name" value="Cyt_P450_CS"/>
</dbReference>
<evidence type="ECO:0000256" key="12">
    <source>
        <dbReference type="RuleBase" id="RU000461"/>
    </source>
</evidence>
<evidence type="ECO:0000256" key="6">
    <source>
        <dbReference type="ARBA" id="ARBA00022989"/>
    </source>
</evidence>
<evidence type="ECO:0000256" key="3">
    <source>
        <dbReference type="ARBA" id="ARBA00022617"/>
    </source>
</evidence>
<evidence type="ECO:0000256" key="10">
    <source>
        <dbReference type="ARBA" id="ARBA00023136"/>
    </source>
</evidence>
<evidence type="ECO:0000256" key="2">
    <source>
        <dbReference type="ARBA" id="ARBA00010617"/>
    </source>
</evidence>